<proteinExistence type="predicted"/>
<evidence type="ECO:0000256" key="1">
    <source>
        <dbReference type="ARBA" id="ARBA00022527"/>
    </source>
</evidence>
<feature type="transmembrane region" description="Helical" evidence="6">
    <location>
        <begin position="12"/>
        <end position="35"/>
    </location>
</feature>
<comment type="caution">
    <text evidence="8">The sequence shown here is derived from an EMBL/GenBank/DDBJ whole genome shotgun (WGS) entry which is preliminary data.</text>
</comment>
<reference evidence="8 9" key="1">
    <citation type="journal article" date="2023" name="Plants (Basel)">
        <title>Bridging the Gap: Combining Genomics and Transcriptomics Approaches to Understand Stylosanthes scabra, an Orphan Legume from the Brazilian Caatinga.</title>
        <authorList>
            <person name="Ferreira-Neto J.R.C."/>
            <person name="da Silva M.D."/>
            <person name="Binneck E."/>
            <person name="de Melo N.F."/>
            <person name="da Silva R.H."/>
            <person name="de Melo A.L.T.M."/>
            <person name="Pandolfi V."/>
            <person name="Bustamante F.O."/>
            <person name="Brasileiro-Vidal A.C."/>
            <person name="Benko-Iseppon A.M."/>
        </authorList>
    </citation>
    <scope>NUCLEOTIDE SEQUENCE [LARGE SCALE GENOMIC DNA]</scope>
    <source>
        <tissue evidence="8">Leaves</tissue>
    </source>
</reference>
<dbReference type="Gene3D" id="3.30.200.20">
    <property type="entry name" value="Phosphorylase Kinase, domain 1"/>
    <property type="match status" value="1"/>
</dbReference>
<evidence type="ECO:0000313" key="9">
    <source>
        <dbReference type="Proteomes" id="UP001341840"/>
    </source>
</evidence>
<keyword evidence="6" id="KW-1133">Transmembrane helix</keyword>
<dbReference type="SUPFAM" id="SSF56112">
    <property type="entry name" value="Protein kinase-like (PK-like)"/>
    <property type="match status" value="1"/>
</dbReference>
<sequence length="205" mass="22694">MEEANNGSKVKIGVAIGGTTVALLCVLLLVLYFIYIRGRGKMKKNAAAVVDHFKEEDLELPLFDLSTIAGATNNFTINNKLGEGGFGPVYKGTMENGQEIAVKTLSRSSGQGLKEFKNEIVLIAKLQHRNLAWDLWREGRHVEVIDEYLKGDLSEALRCVHISLLCVQEHAHDRPNMSSVVMMLGSEISLEIIHIINNILHLSTN</sequence>
<evidence type="ECO:0000256" key="4">
    <source>
        <dbReference type="ARBA" id="ARBA00022777"/>
    </source>
</evidence>
<keyword evidence="9" id="KW-1185">Reference proteome</keyword>
<dbReference type="InterPro" id="IPR000719">
    <property type="entry name" value="Prot_kinase_dom"/>
</dbReference>
<dbReference type="EMBL" id="JASCZI010000447">
    <property type="protein sequence ID" value="MED6111860.1"/>
    <property type="molecule type" value="Genomic_DNA"/>
</dbReference>
<feature type="domain" description="Protein kinase" evidence="7">
    <location>
        <begin position="75"/>
        <end position="205"/>
    </location>
</feature>
<evidence type="ECO:0000256" key="2">
    <source>
        <dbReference type="ARBA" id="ARBA00022679"/>
    </source>
</evidence>
<keyword evidence="4" id="KW-0418">Kinase</keyword>
<keyword evidence="6" id="KW-0812">Transmembrane</keyword>
<keyword evidence="5" id="KW-0067">ATP-binding</keyword>
<organism evidence="8 9">
    <name type="scientific">Stylosanthes scabra</name>
    <dbReference type="NCBI Taxonomy" id="79078"/>
    <lineage>
        <taxon>Eukaryota</taxon>
        <taxon>Viridiplantae</taxon>
        <taxon>Streptophyta</taxon>
        <taxon>Embryophyta</taxon>
        <taxon>Tracheophyta</taxon>
        <taxon>Spermatophyta</taxon>
        <taxon>Magnoliopsida</taxon>
        <taxon>eudicotyledons</taxon>
        <taxon>Gunneridae</taxon>
        <taxon>Pentapetalae</taxon>
        <taxon>rosids</taxon>
        <taxon>fabids</taxon>
        <taxon>Fabales</taxon>
        <taxon>Fabaceae</taxon>
        <taxon>Papilionoideae</taxon>
        <taxon>50 kb inversion clade</taxon>
        <taxon>dalbergioids sensu lato</taxon>
        <taxon>Dalbergieae</taxon>
        <taxon>Pterocarpus clade</taxon>
        <taxon>Stylosanthes</taxon>
    </lineage>
</organism>
<evidence type="ECO:0000313" key="8">
    <source>
        <dbReference type="EMBL" id="MED6111860.1"/>
    </source>
</evidence>
<dbReference type="Pfam" id="PF00069">
    <property type="entry name" value="Pkinase"/>
    <property type="match status" value="1"/>
</dbReference>
<keyword evidence="2" id="KW-0808">Transferase</keyword>
<dbReference type="PROSITE" id="PS50011">
    <property type="entry name" value="PROTEIN_KINASE_DOM"/>
    <property type="match status" value="1"/>
</dbReference>
<keyword evidence="6" id="KW-0472">Membrane</keyword>
<evidence type="ECO:0000256" key="5">
    <source>
        <dbReference type="ARBA" id="ARBA00022840"/>
    </source>
</evidence>
<keyword evidence="3" id="KW-0547">Nucleotide-binding</keyword>
<keyword evidence="1" id="KW-0723">Serine/threonine-protein kinase</keyword>
<name>A0ABU6QJP8_9FABA</name>
<accession>A0ABU6QJP8</accession>
<dbReference type="PANTHER" id="PTHR27002:SF900">
    <property type="entry name" value="S-LOCUS LECTIN KINASE FAMILY PROTEIN"/>
    <property type="match status" value="1"/>
</dbReference>
<dbReference type="Proteomes" id="UP001341840">
    <property type="component" value="Unassembled WGS sequence"/>
</dbReference>
<dbReference type="PANTHER" id="PTHR27002">
    <property type="entry name" value="RECEPTOR-LIKE SERINE/THREONINE-PROTEIN KINASE SD1-8"/>
    <property type="match status" value="1"/>
</dbReference>
<evidence type="ECO:0000259" key="7">
    <source>
        <dbReference type="PROSITE" id="PS50011"/>
    </source>
</evidence>
<gene>
    <name evidence="8" type="ORF">PIB30_056219</name>
</gene>
<dbReference type="InterPro" id="IPR011009">
    <property type="entry name" value="Kinase-like_dom_sf"/>
</dbReference>
<evidence type="ECO:0000256" key="6">
    <source>
        <dbReference type="SAM" id="Phobius"/>
    </source>
</evidence>
<protein>
    <recommendedName>
        <fullName evidence="7">Protein kinase domain-containing protein</fullName>
    </recommendedName>
</protein>
<evidence type="ECO:0000256" key="3">
    <source>
        <dbReference type="ARBA" id="ARBA00022741"/>
    </source>
</evidence>